<comment type="subcellular location">
    <subcellularLocation>
        <location evidence="1">Cell inner membrane</location>
        <topology evidence="1">Multi-pass membrane protein</topology>
    </subcellularLocation>
    <subcellularLocation>
        <location evidence="10">Cell membrane</location>
        <topology evidence="10">Multi-pass membrane protein</topology>
    </subcellularLocation>
</comment>
<evidence type="ECO:0000313" key="12">
    <source>
        <dbReference type="Proteomes" id="UP000192721"/>
    </source>
</evidence>
<dbReference type="FunFam" id="1.20.1250.20:FF:000024">
    <property type="entry name" value="Nitrite extrusion protein NarK"/>
    <property type="match status" value="1"/>
</dbReference>
<keyword evidence="6 10" id="KW-0812">Transmembrane</keyword>
<dbReference type="InterPro" id="IPR011701">
    <property type="entry name" value="MFS"/>
</dbReference>
<evidence type="ECO:0000256" key="7">
    <source>
        <dbReference type="ARBA" id="ARBA00022989"/>
    </source>
</evidence>
<keyword evidence="5" id="KW-0997">Cell inner membrane</keyword>
<feature type="transmembrane region" description="Helical" evidence="10">
    <location>
        <begin position="64"/>
        <end position="82"/>
    </location>
</feature>
<dbReference type="GO" id="GO:0015113">
    <property type="term" value="F:nitrite transmembrane transporter activity"/>
    <property type="evidence" value="ECO:0007669"/>
    <property type="project" value="InterPro"/>
</dbReference>
<reference evidence="11 12" key="1">
    <citation type="submission" date="2017-02" db="EMBL/GenBank/DDBJ databases">
        <title>Chromobacterium haemolyticum H5244.</title>
        <authorList>
            <person name="Gulvik C.A."/>
        </authorList>
    </citation>
    <scope>NUCLEOTIDE SEQUENCE [LARGE SCALE GENOMIC DNA]</scope>
    <source>
        <strain evidence="11 12">H5244</strain>
    </source>
</reference>
<feature type="transmembrane region" description="Helical" evidence="10">
    <location>
        <begin position="248"/>
        <end position="271"/>
    </location>
</feature>
<dbReference type="InterPro" id="IPR044772">
    <property type="entry name" value="NO3_transporter"/>
</dbReference>
<evidence type="ECO:0000256" key="1">
    <source>
        <dbReference type="ARBA" id="ARBA00004429"/>
    </source>
</evidence>
<evidence type="ECO:0000256" key="3">
    <source>
        <dbReference type="ARBA" id="ARBA00022448"/>
    </source>
</evidence>
<keyword evidence="3 10" id="KW-0813">Transport</keyword>
<feature type="transmembrane region" description="Helical" evidence="10">
    <location>
        <begin position="437"/>
        <end position="456"/>
    </location>
</feature>
<feature type="transmembrane region" description="Helical" evidence="10">
    <location>
        <begin position="313"/>
        <end position="332"/>
    </location>
</feature>
<feature type="transmembrane region" description="Helical" evidence="10">
    <location>
        <begin position="28"/>
        <end position="52"/>
    </location>
</feature>
<keyword evidence="7 10" id="KW-1133">Transmembrane helix</keyword>
<dbReference type="Proteomes" id="UP000192721">
    <property type="component" value="Unassembled WGS sequence"/>
</dbReference>
<dbReference type="RefSeq" id="WP_081556058.1">
    <property type="nucleotide sequence ID" value="NZ_LXRL01000108.1"/>
</dbReference>
<name>A0A1W0CR79_9NEIS</name>
<evidence type="ECO:0000256" key="8">
    <source>
        <dbReference type="ARBA" id="ARBA00023063"/>
    </source>
</evidence>
<feature type="transmembrane region" description="Helical" evidence="10">
    <location>
        <begin position="168"/>
        <end position="189"/>
    </location>
</feature>
<evidence type="ECO:0000313" key="11">
    <source>
        <dbReference type="EMBL" id="OQS37231.1"/>
    </source>
</evidence>
<sequence>MSYVIKRWEPENAEFWQQKGQSIARRNLWISIPCLTLAFVISVLWSVVTLNLPNAGFNYTKDQLFLLTALPALSGATLRIFYSFMPSIVGGRKWTTLSTASLLIPAVWLGFAVQDPTTSYPVMLAIALLCGLGSGNFASSMANIAYFFPKAQKGAANGLNAGFGNLGVSLAQFVIPLVVTGGMFGAFGGDAQHYVKDGVEKSLWLQNAGFVWVPFIVLATAAAWFGMNDLADAKASFTEQAVIFRRKHNWLMCWLYIGTFGSFIGFAGAFALLTKTQFPEVPVAKFAFIGPLLGALVRPIGGVISDKLGGARVTLWVFAVMALAVVGVLHFLPAHDATGQLSGGSFAGFFSMFLLLFTMAGVGNGSTYRMIPTIFTTGRLRAAAGRGEEARKQAEADGVKESAAAGGFISAIGAYGGYFIPQSFGASMKATGGAEPALLCFIVFYISCMVLCWWFYARKNAEVSC</sequence>
<dbReference type="PANTHER" id="PTHR23515">
    <property type="entry name" value="HIGH-AFFINITY NITRATE TRANSPORTER 2.3"/>
    <property type="match status" value="1"/>
</dbReference>
<keyword evidence="4 10" id="KW-1003">Cell membrane</keyword>
<evidence type="ECO:0000256" key="6">
    <source>
        <dbReference type="ARBA" id="ARBA00022692"/>
    </source>
</evidence>
<comment type="similarity">
    <text evidence="2 10">Belongs to the major facilitator superfamily. Nitrate/nitrite porter (TC 2.A.1.8) family.</text>
</comment>
<organism evidence="11 12">
    <name type="scientific">Chromobacterium haemolyticum</name>
    <dbReference type="NCBI Taxonomy" id="394935"/>
    <lineage>
        <taxon>Bacteria</taxon>
        <taxon>Pseudomonadati</taxon>
        <taxon>Pseudomonadota</taxon>
        <taxon>Betaproteobacteria</taxon>
        <taxon>Neisseriales</taxon>
        <taxon>Chromobacteriaceae</taxon>
        <taxon>Chromobacterium</taxon>
    </lineage>
</organism>
<dbReference type="GO" id="GO:0015291">
    <property type="term" value="F:secondary active transmembrane transporter activity"/>
    <property type="evidence" value="ECO:0007669"/>
    <property type="project" value="UniProtKB-ARBA"/>
</dbReference>
<feature type="transmembrane region" description="Helical" evidence="10">
    <location>
        <begin position="344"/>
        <end position="362"/>
    </location>
</feature>
<protein>
    <recommendedName>
        <fullName evidence="10">Nitrate/nitrite transporter</fullName>
    </recommendedName>
</protein>
<dbReference type="SUPFAM" id="SSF103473">
    <property type="entry name" value="MFS general substrate transporter"/>
    <property type="match status" value="1"/>
</dbReference>
<dbReference type="GO" id="GO:0042128">
    <property type="term" value="P:nitrate assimilation"/>
    <property type="evidence" value="ECO:0007669"/>
    <property type="project" value="UniProtKB-UniRule"/>
</dbReference>
<evidence type="ECO:0000256" key="10">
    <source>
        <dbReference type="RuleBase" id="RU366033"/>
    </source>
</evidence>
<keyword evidence="8 10" id="KW-0534">Nitrate assimilation</keyword>
<feature type="transmembrane region" description="Helical" evidence="10">
    <location>
        <begin position="283"/>
        <end position="301"/>
    </location>
</feature>
<dbReference type="GO" id="GO:0015112">
    <property type="term" value="F:nitrate transmembrane transporter activity"/>
    <property type="evidence" value="ECO:0007669"/>
    <property type="project" value="UniProtKB-UniRule"/>
</dbReference>
<dbReference type="AlphaFoldDB" id="A0A1W0CR79"/>
<gene>
    <name evidence="11" type="ORF">B0T45_15160</name>
</gene>
<feature type="transmembrane region" description="Helical" evidence="10">
    <location>
        <begin position="120"/>
        <end position="148"/>
    </location>
</feature>
<dbReference type="Gene3D" id="1.20.1250.20">
    <property type="entry name" value="MFS general substrate transporter like domains"/>
    <property type="match status" value="1"/>
</dbReference>
<evidence type="ECO:0000256" key="4">
    <source>
        <dbReference type="ARBA" id="ARBA00022475"/>
    </source>
</evidence>
<accession>A0A1W0CR79</accession>
<dbReference type="NCBIfam" id="TIGR00886">
    <property type="entry name" value="2A0108"/>
    <property type="match status" value="1"/>
</dbReference>
<comment type="caution">
    <text evidence="11">The sequence shown here is derived from an EMBL/GenBank/DDBJ whole genome shotgun (WGS) entry which is preliminary data.</text>
</comment>
<feature type="transmembrane region" description="Helical" evidence="10">
    <location>
        <begin position="209"/>
        <end position="227"/>
    </location>
</feature>
<evidence type="ECO:0000256" key="9">
    <source>
        <dbReference type="ARBA" id="ARBA00023136"/>
    </source>
</evidence>
<dbReference type="CDD" id="cd17341">
    <property type="entry name" value="MFS_NRT2_like"/>
    <property type="match status" value="1"/>
</dbReference>
<dbReference type="Pfam" id="PF07690">
    <property type="entry name" value="MFS_1"/>
    <property type="match status" value="1"/>
</dbReference>
<evidence type="ECO:0000256" key="2">
    <source>
        <dbReference type="ARBA" id="ARBA00008432"/>
    </source>
</evidence>
<dbReference type="InterPro" id="IPR004737">
    <property type="entry name" value="NO3_transporter_NarK/NarU-like"/>
</dbReference>
<dbReference type="EMBL" id="MUKV01000020">
    <property type="protein sequence ID" value="OQS37231.1"/>
    <property type="molecule type" value="Genomic_DNA"/>
</dbReference>
<feature type="transmembrane region" description="Helical" evidence="10">
    <location>
        <begin position="94"/>
        <end position="114"/>
    </location>
</feature>
<evidence type="ECO:0000256" key="5">
    <source>
        <dbReference type="ARBA" id="ARBA00022519"/>
    </source>
</evidence>
<keyword evidence="9 10" id="KW-0472">Membrane</keyword>
<dbReference type="GO" id="GO:0005886">
    <property type="term" value="C:plasma membrane"/>
    <property type="evidence" value="ECO:0007669"/>
    <property type="project" value="UniProtKB-SubCell"/>
</dbReference>
<dbReference type="InterPro" id="IPR036259">
    <property type="entry name" value="MFS_trans_sf"/>
</dbReference>
<proteinExistence type="inferred from homology"/>